<keyword evidence="2" id="KW-1185">Reference proteome</keyword>
<name>A0ABQ0A1L3_9GAMM</name>
<accession>A0ABQ0A1L3</accession>
<organism evidence="1 2">
    <name type="scientific">Thalassolituus maritimus</name>
    <dbReference type="NCBI Taxonomy" id="484498"/>
    <lineage>
        <taxon>Bacteria</taxon>
        <taxon>Pseudomonadati</taxon>
        <taxon>Pseudomonadota</taxon>
        <taxon>Gammaproteobacteria</taxon>
        <taxon>Oceanospirillales</taxon>
        <taxon>Oceanospirillaceae</taxon>
        <taxon>Thalassolituus</taxon>
    </lineage>
</organism>
<dbReference type="Proteomes" id="UP001481413">
    <property type="component" value="Unassembled WGS sequence"/>
</dbReference>
<comment type="caution">
    <text evidence="1">The sequence shown here is derived from an EMBL/GenBank/DDBJ whole genome shotgun (WGS) entry which is preliminary data.</text>
</comment>
<protein>
    <submittedName>
        <fullName evidence="1">Uncharacterized protein</fullName>
    </submittedName>
</protein>
<gene>
    <name evidence="1" type="ORF">NBRC116585_24000</name>
</gene>
<evidence type="ECO:0000313" key="1">
    <source>
        <dbReference type="EMBL" id="GAA6146282.1"/>
    </source>
</evidence>
<evidence type="ECO:0000313" key="2">
    <source>
        <dbReference type="Proteomes" id="UP001481413"/>
    </source>
</evidence>
<sequence>MDAEDIAEQLDADSRIMDFVYMGVKDKRLADLWTPVKTSFEPSPVYPQAVKVPSISTWSESCLIFSERAHAIFRLMLADYGEFLPLDVQGFTYYIFNNLTDVEPDMSKSWYAAEGVRRVESLVFGADAESKLLFRSSWQGCSACFCNETFKQLWHEYEIEGLQFAEDLLDEGYLSV</sequence>
<reference evidence="1 2" key="1">
    <citation type="submission" date="2024-04" db="EMBL/GenBank/DDBJ databases">
        <title>Draft genome sequence of Thalassolituus maritimus NBRC 116585.</title>
        <authorList>
            <person name="Miyakawa T."/>
            <person name="Kusuya Y."/>
            <person name="Miura T."/>
        </authorList>
    </citation>
    <scope>NUCLEOTIDE SEQUENCE [LARGE SCALE GENOMIC DNA]</scope>
    <source>
        <strain evidence="1 2">5NW40-0001</strain>
    </source>
</reference>
<proteinExistence type="predicted"/>
<dbReference type="EMBL" id="BAABWH010000006">
    <property type="protein sequence ID" value="GAA6146282.1"/>
    <property type="molecule type" value="Genomic_DNA"/>
</dbReference>